<evidence type="ECO:0000256" key="5">
    <source>
        <dbReference type="ARBA" id="ARBA00022723"/>
    </source>
</evidence>
<evidence type="ECO:0000256" key="10">
    <source>
        <dbReference type="ARBA" id="ARBA00022917"/>
    </source>
</evidence>
<dbReference type="EC" id="6.1.1.3" evidence="13"/>
<evidence type="ECO:0000256" key="1">
    <source>
        <dbReference type="ARBA" id="ARBA00008226"/>
    </source>
</evidence>
<keyword evidence="3 13" id="KW-0820">tRNA-binding</keyword>
<dbReference type="PROSITE" id="PS50862">
    <property type="entry name" value="AA_TRNA_LIGASE_II"/>
    <property type="match status" value="1"/>
</dbReference>
<keyword evidence="10 13" id="KW-0648">Protein biosynthesis</keyword>
<evidence type="ECO:0000256" key="2">
    <source>
        <dbReference type="ARBA" id="ARBA00022490"/>
    </source>
</evidence>
<keyword evidence="6 13" id="KW-0547">Nucleotide-binding</keyword>
<dbReference type="InterPro" id="IPR018163">
    <property type="entry name" value="Thr/Ala-tRNA-synth_IIc_edit"/>
</dbReference>
<evidence type="ECO:0000256" key="12">
    <source>
        <dbReference type="ARBA" id="ARBA00049515"/>
    </source>
</evidence>
<comment type="subcellular location">
    <subcellularLocation>
        <location evidence="13">Cytoplasm</location>
    </subcellularLocation>
</comment>
<dbReference type="SUPFAM" id="SSF55681">
    <property type="entry name" value="Class II aaRS and biotin synthetases"/>
    <property type="match status" value="1"/>
</dbReference>
<evidence type="ECO:0000256" key="8">
    <source>
        <dbReference type="ARBA" id="ARBA00022840"/>
    </source>
</evidence>
<name>A0A8J7K6T6_9GAMM</name>
<dbReference type="Gene3D" id="3.30.54.20">
    <property type="match status" value="1"/>
</dbReference>
<comment type="catalytic activity">
    <reaction evidence="12 13">
        <text>tRNA(Thr) + L-threonine + ATP = L-threonyl-tRNA(Thr) + AMP + diphosphate + H(+)</text>
        <dbReference type="Rhea" id="RHEA:24624"/>
        <dbReference type="Rhea" id="RHEA-COMP:9670"/>
        <dbReference type="Rhea" id="RHEA-COMP:9704"/>
        <dbReference type="ChEBI" id="CHEBI:15378"/>
        <dbReference type="ChEBI" id="CHEBI:30616"/>
        <dbReference type="ChEBI" id="CHEBI:33019"/>
        <dbReference type="ChEBI" id="CHEBI:57926"/>
        <dbReference type="ChEBI" id="CHEBI:78442"/>
        <dbReference type="ChEBI" id="CHEBI:78534"/>
        <dbReference type="ChEBI" id="CHEBI:456215"/>
        <dbReference type="EC" id="6.1.1.3"/>
    </reaction>
</comment>
<dbReference type="InterPro" id="IPR004154">
    <property type="entry name" value="Anticodon-bd"/>
</dbReference>
<dbReference type="FunFam" id="3.10.20.30:FF:000005">
    <property type="entry name" value="Threonine--tRNA ligase"/>
    <property type="match status" value="1"/>
</dbReference>
<comment type="cofactor">
    <cofactor evidence="13">
        <name>Zn(2+)</name>
        <dbReference type="ChEBI" id="CHEBI:29105"/>
    </cofactor>
    <text evidence="13">Binds 1 zinc ion per subunit.</text>
</comment>
<dbReference type="CDD" id="cd00860">
    <property type="entry name" value="ThrRS_anticodon"/>
    <property type="match status" value="1"/>
</dbReference>
<dbReference type="CDD" id="cd00771">
    <property type="entry name" value="ThrRS_core"/>
    <property type="match status" value="1"/>
</dbReference>
<dbReference type="InterPro" id="IPR012947">
    <property type="entry name" value="tRNA_SAD"/>
</dbReference>
<dbReference type="RefSeq" id="WP_193952980.1">
    <property type="nucleotide sequence ID" value="NZ_JADEYS010000007.1"/>
</dbReference>
<feature type="binding site" evidence="13">
    <location>
        <position position="384"/>
    </location>
    <ligand>
        <name>Zn(2+)</name>
        <dbReference type="ChEBI" id="CHEBI:29105"/>
        <note>catalytic</note>
    </ligand>
</feature>
<gene>
    <name evidence="13 16" type="primary">thrS</name>
    <name evidence="16" type="ORF">IOQ59_09195</name>
</gene>
<evidence type="ECO:0000256" key="3">
    <source>
        <dbReference type="ARBA" id="ARBA00022555"/>
    </source>
</evidence>
<keyword evidence="7 13" id="KW-0862">Zinc</keyword>
<dbReference type="GO" id="GO:0046872">
    <property type="term" value="F:metal ion binding"/>
    <property type="evidence" value="ECO:0007669"/>
    <property type="project" value="UniProtKB-KW"/>
</dbReference>
<dbReference type="InterPro" id="IPR012675">
    <property type="entry name" value="Beta-grasp_dom_sf"/>
</dbReference>
<evidence type="ECO:0000256" key="9">
    <source>
        <dbReference type="ARBA" id="ARBA00022884"/>
    </source>
</evidence>
<comment type="similarity">
    <text evidence="1 13">Belongs to the class-II aminoacyl-tRNA synthetase family.</text>
</comment>
<sequence length="635" mass="71707">MPVITLPDGSKREFEQSVTVFDVAADIGAGLAKATLAGKVNGELVDASHTITEDSELSIVTARDDEGLEVIRHSCAHLMAMAVQELFPEAQVTIGPVIDDGFYYDFAYERAFTPEDLTAIEKKMAELAKKNLPVSRSLMSRDEAVEMFGNMGEKYKVELLEAIPADQDLSFYSQGDFIDLCRGPHVPSTGHIKAFKLMKVAGAYWRGDSNNQMLQRIYGTAWGDKKALKAYLHRLEEAEKRDHRKLGKQLNLFHLQEEAPGMVFWHPNGWTLYQQIESYMRAKQRQHGYNEIKTPQVVERTLWEKSGHWDKFSEQMFTTHSESRDFAIKPMNCPCHVQVFNQGLRSYRDLPLRLAEFGCCHRNEPSGALHGIMRVRGFVQDDAHIFCAENAIQDEVARFIDFLHEVYYDFGFTEIIYKLSTRPEQRVGSDESWDKAEKALGDALDTAGLDWEELPGEGAFYGPKIEFSLKDCLGRVWQCGTIQVDFSMPGRLGAQFVNEEGERETPVMLHRAILGSFERFIGILIENYAGALPAWLSPLQAVVMNITDKQGEYCEKVVQRLEEAGLRSHADLRNEKIGFKIRERTLQKVPFLLVVGDKEVESGSVALRTRTGEDLGTLSIDECIALLSNKIAEKG</sequence>
<dbReference type="InterPro" id="IPR033728">
    <property type="entry name" value="ThrRS_core"/>
</dbReference>
<evidence type="ECO:0000256" key="11">
    <source>
        <dbReference type="ARBA" id="ARBA00023146"/>
    </source>
</evidence>
<evidence type="ECO:0000259" key="15">
    <source>
        <dbReference type="PROSITE" id="PS51880"/>
    </source>
</evidence>
<dbReference type="AlphaFoldDB" id="A0A8J7K6T6"/>
<keyword evidence="8 13" id="KW-0067">ATP-binding</keyword>
<protein>
    <recommendedName>
        <fullName evidence="13">Threonine--tRNA ligase</fullName>
        <ecNumber evidence="13">6.1.1.3</ecNumber>
    </recommendedName>
    <alternativeName>
        <fullName evidence="13">Threonyl-tRNA synthetase</fullName>
        <shortName evidence="13">ThrRS</shortName>
    </alternativeName>
</protein>
<dbReference type="GO" id="GO:0005829">
    <property type="term" value="C:cytosol"/>
    <property type="evidence" value="ECO:0007669"/>
    <property type="project" value="TreeGrafter"/>
</dbReference>
<organism evidence="16 17">
    <name type="scientific">Pontibacterium sinense</name>
    <dbReference type="NCBI Taxonomy" id="2781979"/>
    <lineage>
        <taxon>Bacteria</taxon>
        <taxon>Pseudomonadati</taxon>
        <taxon>Pseudomonadota</taxon>
        <taxon>Gammaproteobacteria</taxon>
        <taxon>Oceanospirillales</taxon>
        <taxon>Oceanospirillaceae</taxon>
        <taxon>Pontibacterium</taxon>
    </lineage>
</organism>
<dbReference type="FunFam" id="3.30.930.10:FF:000002">
    <property type="entry name" value="Threonine--tRNA ligase"/>
    <property type="match status" value="1"/>
</dbReference>
<dbReference type="PRINTS" id="PR01047">
    <property type="entry name" value="TRNASYNTHTHR"/>
</dbReference>
<evidence type="ECO:0000313" key="16">
    <source>
        <dbReference type="EMBL" id="MBE9397436.1"/>
    </source>
</evidence>
<dbReference type="Proteomes" id="UP000640333">
    <property type="component" value="Unassembled WGS sequence"/>
</dbReference>
<keyword evidence="4 13" id="KW-0436">Ligase</keyword>
<dbReference type="InterPro" id="IPR004095">
    <property type="entry name" value="TGS"/>
</dbReference>
<dbReference type="InterPro" id="IPR002314">
    <property type="entry name" value="aa-tRNA-synt_IIb"/>
</dbReference>
<feature type="domain" description="Aminoacyl-transfer RNA synthetases class-II family profile" evidence="14">
    <location>
        <begin position="242"/>
        <end position="533"/>
    </location>
</feature>
<dbReference type="GO" id="GO:0000049">
    <property type="term" value="F:tRNA binding"/>
    <property type="evidence" value="ECO:0007669"/>
    <property type="project" value="UniProtKB-KW"/>
</dbReference>
<comment type="subunit">
    <text evidence="13">Homodimer.</text>
</comment>
<dbReference type="SUPFAM" id="SSF52954">
    <property type="entry name" value="Class II aaRS ABD-related"/>
    <property type="match status" value="1"/>
</dbReference>
<dbReference type="GO" id="GO:0005524">
    <property type="term" value="F:ATP binding"/>
    <property type="evidence" value="ECO:0007669"/>
    <property type="project" value="UniProtKB-UniRule"/>
</dbReference>
<dbReference type="Pfam" id="PF03129">
    <property type="entry name" value="HGTP_anticodon"/>
    <property type="match status" value="1"/>
</dbReference>
<dbReference type="Pfam" id="PF02824">
    <property type="entry name" value="TGS"/>
    <property type="match status" value="1"/>
</dbReference>
<dbReference type="PANTHER" id="PTHR11451">
    <property type="entry name" value="THREONINE-TRNA LIGASE"/>
    <property type="match status" value="1"/>
</dbReference>
<dbReference type="InterPro" id="IPR006195">
    <property type="entry name" value="aa-tRNA-synth_II"/>
</dbReference>
<keyword evidence="9 13" id="KW-0694">RNA-binding</keyword>
<dbReference type="Gene3D" id="3.30.930.10">
    <property type="entry name" value="Bira Bifunctional Protein, Domain 2"/>
    <property type="match status" value="1"/>
</dbReference>
<dbReference type="NCBIfam" id="TIGR00418">
    <property type="entry name" value="thrS"/>
    <property type="match status" value="1"/>
</dbReference>
<dbReference type="InterPro" id="IPR002320">
    <property type="entry name" value="Thr-tRNA-ligase_IIa"/>
</dbReference>
<reference evidence="16" key="1">
    <citation type="submission" date="2020-10" db="EMBL/GenBank/DDBJ databases">
        <title>Bacterium isolated from coastal waters sediment.</title>
        <authorList>
            <person name="Chen R.-J."/>
            <person name="Lu D.-C."/>
            <person name="Zhu K.-L."/>
            <person name="Du Z.-J."/>
        </authorList>
    </citation>
    <scope>NUCLEOTIDE SEQUENCE</scope>
    <source>
        <strain evidence="16">N1Y112</strain>
    </source>
</reference>
<dbReference type="InterPro" id="IPR045864">
    <property type="entry name" value="aa-tRNA-synth_II/BPL/LPL"/>
</dbReference>
<dbReference type="HAMAP" id="MF_00184">
    <property type="entry name" value="Thr_tRNA_synth"/>
    <property type="match status" value="1"/>
</dbReference>
<keyword evidence="2 13" id="KW-0963">Cytoplasm</keyword>
<dbReference type="PANTHER" id="PTHR11451:SF44">
    <property type="entry name" value="THREONINE--TRNA LIGASE, CHLOROPLASTIC_MITOCHONDRIAL 2"/>
    <property type="match status" value="1"/>
</dbReference>
<keyword evidence="17" id="KW-1185">Reference proteome</keyword>
<dbReference type="InterPro" id="IPR047246">
    <property type="entry name" value="ThrRS_anticodon"/>
</dbReference>
<dbReference type="InterPro" id="IPR012676">
    <property type="entry name" value="TGS-like"/>
</dbReference>
<accession>A0A8J7K6T6</accession>
<dbReference type="Gene3D" id="3.30.980.10">
    <property type="entry name" value="Threonyl-trna Synthetase, Chain A, domain 2"/>
    <property type="match status" value="1"/>
</dbReference>
<evidence type="ECO:0000256" key="7">
    <source>
        <dbReference type="ARBA" id="ARBA00022833"/>
    </source>
</evidence>
<evidence type="ECO:0000256" key="13">
    <source>
        <dbReference type="HAMAP-Rule" id="MF_00184"/>
    </source>
</evidence>
<dbReference type="Gene3D" id="3.40.50.800">
    <property type="entry name" value="Anticodon-binding domain"/>
    <property type="match status" value="1"/>
</dbReference>
<dbReference type="FunFam" id="3.30.54.20:FF:000002">
    <property type="entry name" value="Threonine--tRNA ligase"/>
    <property type="match status" value="1"/>
</dbReference>
<dbReference type="FunFam" id="3.40.50.800:FF:000001">
    <property type="entry name" value="Threonine--tRNA ligase"/>
    <property type="match status" value="1"/>
</dbReference>
<evidence type="ECO:0000256" key="6">
    <source>
        <dbReference type="ARBA" id="ARBA00022741"/>
    </source>
</evidence>
<proteinExistence type="inferred from homology"/>
<dbReference type="EMBL" id="JADEYS010000007">
    <property type="protein sequence ID" value="MBE9397436.1"/>
    <property type="molecule type" value="Genomic_DNA"/>
</dbReference>
<feature type="binding site" evidence="13">
    <location>
        <position position="510"/>
    </location>
    <ligand>
        <name>Zn(2+)</name>
        <dbReference type="ChEBI" id="CHEBI:29105"/>
        <note>catalytic</note>
    </ligand>
</feature>
<dbReference type="SUPFAM" id="SSF55186">
    <property type="entry name" value="ThrRS/AlaRS common domain"/>
    <property type="match status" value="1"/>
</dbReference>
<dbReference type="GO" id="GO:0004829">
    <property type="term" value="F:threonine-tRNA ligase activity"/>
    <property type="evidence" value="ECO:0007669"/>
    <property type="project" value="UniProtKB-UniRule"/>
</dbReference>
<evidence type="ECO:0000256" key="4">
    <source>
        <dbReference type="ARBA" id="ARBA00022598"/>
    </source>
</evidence>
<dbReference type="Pfam" id="PF07973">
    <property type="entry name" value="tRNA_SAD"/>
    <property type="match status" value="1"/>
</dbReference>
<evidence type="ECO:0000259" key="14">
    <source>
        <dbReference type="PROSITE" id="PS50862"/>
    </source>
</evidence>
<dbReference type="SMART" id="SM00863">
    <property type="entry name" value="tRNA_SAD"/>
    <property type="match status" value="1"/>
</dbReference>
<dbReference type="CDD" id="cd01667">
    <property type="entry name" value="TGS_ThrRS"/>
    <property type="match status" value="1"/>
</dbReference>
<dbReference type="InterPro" id="IPR036621">
    <property type="entry name" value="Anticodon-bd_dom_sf"/>
</dbReference>
<comment type="caution">
    <text evidence="16">The sequence shown here is derived from an EMBL/GenBank/DDBJ whole genome shotgun (WGS) entry which is preliminary data.</text>
</comment>
<evidence type="ECO:0000313" key="17">
    <source>
        <dbReference type="Proteomes" id="UP000640333"/>
    </source>
</evidence>
<dbReference type="GO" id="GO:0006435">
    <property type="term" value="P:threonyl-tRNA aminoacylation"/>
    <property type="evidence" value="ECO:0007669"/>
    <property type="project" value="UniProtKB-UniRule"/>
</dbReference>
<dbReference type="PROSITE" id="PS51880">
    <property type="entry name" value="TGS"/>
    <property type="match status" value="1"/>
</dbReference>
<feature type="binding site" evidence="13">
    <location>
        <position position="333"/>
    </location>
    <ligand>
        <name>Zn(2+)</name>
        <dbReference type="ChEBI" id="CHEBI:29105"/>
        <note>catalytic</note>
    </ligand>
</feature>
<dbReference type="Pfam" id="PF00587">
    <property type="entry name" value="tRNA-synt_2b"/>
    <property type="match status" value="1"/>
</dbReference>
<keyword evidence="5 13" id="KW-0479">Metal-binding</keyword>
<dbReference type="Gene3D" id="3.10.20.30">
    <property type="match status" value="1"/>
</dbReference>
<keyword evidence="11 13" id="KW-0030">Aminoacyl-tRNA synthetase</keyword>
<feature type="region of interest" description="Catalytic" evidence="13">
    <location>
        <begin position="242"/>
        <end position="533"/>
    </location>
</feature>
<dbReference type="FunFam" id="3.30.980.10:FF:000005">
    <property type="entry name" value="Threonyl-tRNA synthetase, mitochondrial"/>
    <property type="match status" value="1"/>
</dbReference>
<dbReference type="SUPFAM" id="SSF81271">
    <property type="entry name" value="TGS-like"/>
    <property type="match status" value="1"/>
</dbReference>
<feature type="domain" description="TGS" evidence="15">
    <location>
        <begin position="1"/>
        <end position="61"/>
    </location>
</feature>